<evidence type="ECO:0000313" key="3">
    <source>
        <dbReference type="EMBL" id="GGA86022.1"/>
    </source>
</evidence>
<comment type="caution">
    <text evidence="3">The sequence shown here is derived from an EMBL/GenBank/DDBJ whole genome shotgun (WGS) entry which is preliminary data.</text>
</comment>
<dbReference type="InterPro" id="IPR011004">
    <property type="entry name" value="Trimer_LpxA-like_sf"/>
</dbReference>
<evidence type="ECO:0000313" key="4">
    <source>
        <dbReference type="Proteomes" id="UP000607559"/>
    </source>
</evidence>
<dbReference type="NCBIfam" id="TIGR03991">
    <property type="entry name" value="alt_bact_glmU"/>
    <property type="match status" value="1"/>
</dbReference>
<organism evidence="3 4">
    <name type="scientific">Puia dinghuensis</name>
    <dbReference type="NCBI Taxonomy" id="1792502"/>
    <lineage>
        <taxon>Bacteria</taxon>
        <taxon>Pseudomonadati</taxon>
        <taxon>Bacteroidota</taxon>
        <taxon>Chitinophagia</taxon>
        <taxon>Chitinophagales</taxon>
        <taxon>Chitinophagaceae</taxon>
        <taxon>Puia</taxon>
    </lineage>
</organism>
<evidence type="ECO:0000256" key="1">
    <source>
        <dbReference type="ARBA" id="ARBA00022679"/>
    </source>
</evidence>
<name>A0A8J2U8E9_9BACT</name>
<dbReference type="GO" id="GO:0016746">
    <property type="term" value="F:acyltransferase activity"/>
    <property type="evidence" value="ECO:0007669"/>
    <property type="project" value="UniProtKB-KW"/>
</dbReference>
<evidence type="ECO:0000256" key="2">
    <source>
        <dbReference type="ARBA" id="ARBA00023315"/>
    </source>
</evidence>
<proteinExistence type="predicted"/>
<protein>
    <submittedName>
        <fullName evidence="3">Glucose-1-phosphate thymidylyltransferase</fullName>
    </submittedName>
</protein>
<gene>
    <name evidence="3" type="ORF">GCM10011511_06350</name>
</gene>
<dbReference type="PANTHER" id="PTHR43584:SF8">
    <property type="entry name" value="N-ACETYLMURAMATE ALPHA-1-PHOSPHATE URIDYLYLTRANSFERASE"/>
    <property type="match status" value="1"/>
</dbReference>
<dbReference type="InterPro" id="IPR023917">
    <property type="entry name" value="Bifunctiontional_GlmU_bac-type"/>
</dbReference>
<sequence length="361" mass="39247">MYVLPLQDISCTNDLLPFTSTRSVLGIRMGILTLSEKWMLLLGLNGFMLNKNPSAPSLPANILPTRALAARIREEANRELFHPAGQGPFNQAAIDRIITHGRLIRYPWHIFQHNAEALLEDFELITTGRESQPIPPSVRAINPEAIFIEAGANVQHCVLNASTGPIYIGPKAEIMEGSLVRGPFAACEGATVKMGAKIYGATTLGPYSTGGGEIKNTVFFGYSNKGHDGYLGDAVIGEWCNLGAGTSASNLKNNAGTIRVWHPASGSYLDAGQKCGLLMGDYSRTAINTSFDSGTLTGVCCNIFGAGVPPKYIPDFSWGHNGSVRYEWDKAIRDIASWKKMKNQIFTDSQVLRLKHIFESL</sequence>
<dbReference type="Proteomes" id="UP000607559">
    <property type="component" value="Unassembled WGS sequence"/>
</dbReference>
<dbReference type="PANTHER" id="PTHR43584">
    <property type="entry name" value="NUCLEOTIDYL TRANSFERASE"/>
    <property type="match status" value="1"/>
</dbReference>
<accession>A0A8J2U8E9</accession>
<reference evidence="3" key="2">
    <citation type="submission" date="2020-09" db="EMBL/GenBank/DDBJ databases">
        <authorList>
            <person name="Sun Q."/>
            <person name="Zhou Y."/>
        </authorList>
    </citation>
    <scope>NUCLEOTIDE SEQUENCE</scope>
    <source>
        <strain evidence="3">CGMCC 1.15448</strain>
    </source>
</reference>
<reference evidence="3" key="1">
    <citation type="journal article" date="2014" name="Int. J. Syst. Evol. Microbiol.">
        <title>Complete genome sequence of Corynebacterium casei LMG S-19264T (=DSM 44701T), isolated from a smear-ripened cheese.</title>
        <authorList>
            <consortium name="US DOE Joint Genome Institute (JGI-PGF)"/>
            <person name="Walter F."/>
            <person name="Albersmeier A."/>
            <person name="Kalinowski J."/>
            <person name="Ruckert C."/>
        </authorList>
    </citation>
    <scope>NUCLEOTIDE SEQUENCE</scope>
    <source>
        <strain evidence="3">CGMCC 1.15448</strain>
    </source>
</reference>
<dbReference type="Pfam" id="PF13562">
    <property type="entry name" value="NTP_transf_4"/>
    <property type="match status" value="2"/>
</dbReference>
<dbReference type="InterPro" id="IPR050065">
    <property type="entry name" value="GlmU-like"/>
</dbReference>
<dbReference type="Gene3D" id="2.160.10.10">
    <property type="entry name" value="Hexapeptide repeat proteins"/>
    <property type="match status" value="1"/>
</dbReference>
<dbReference type="GO" id="GO:0016779">
    <property type="term" value="F:nucleotidyltransferase activity"/>
    <property type="evidence" value="ECO:0007669"/>
    <property type="project" value="UniProtKB-ARBA"/>
</dbReference>
<dbReference type="AlphaFoldDB" id="A0A8J2U8E9"/>
<keyword evidence="2" id="KW-0012">Acyltransferase</keyword>
<dbReference type="SUPFAM" id="SSF51161">
    <property type="entry name" value="Trimeric LpxA-like enzymes"/>
    <property type="match status" value="1"/>
</dbReference>
<keyword evidence="1" id="KW-0808">Transferase</keyword>
<keyword evidence="4" id="KW-1185">Reference proteome</keyword>
<dbReference type="EMBL" id="BMJC01000001">
    <property type="protein sequence ID" value="GGA86022.1"/>
    <property type="molecule type" value="Genomic_DNA"/>
</dbReference>